<feature type="transmembrane region" description="Helical" evidence="1">
    <location>
        <begin position="79"/>
        <end position="101"/>
    </location>
</feature>
<sequence>MHSLKLIGRFYQDIFLANFLVTLSCIGLAFFYDNLAHKIFPMLFWFKVVALFMIFYLAIHNKKRELYYYQNLGISKQKLLVATSVFDMIVSFSLFITAYHFK</sequence>
<dbReference type="EMBL" id="CM001403">
    <property type="protein sequence ID" value="EHQ27171.1"/>
    <property type="molecule type" value="Genomic_DNA"/>
</dbReference>
<gene>
    <name evidence="2" type="ORF">Mucpa_3067</name>
</gene>
<name>H1YED7_9SPHI</name>
<dbReference type="eggNOG" id="ENOG502ZEJA">
    <property type="taxonomic scope" value="Bacteria"/>
</dbReference>
<keyword evidence="3" id="KW-1185">Reference proteome</keyword>
<dbReference type="HOGENOM" id="CLU_2274185_0_0_10"/>
<evidence type="ECO:0000313" key="3">
    <source>
        <dbReference type="Proteomes" id="UP000002774"/>
    </source>
</evidence>
<keyword evidence="1" id="KW-0812">Transmembrane</keyword>
<feature type="transmembrane region" description="Helical" evidence="1">
    <location>
        <begin position="38"/>
        <end position="59"/>
    </location>
</feature>
<dbReference type="Proteomes" id="UP000002774">
    <property type="component" value="Chromosome"/>
</dbReference>
<feature type="transmembrane region" description="Helical" evidence="1">
    <location>
        <begin position="12"/>
        <end position="32"/>
    </location>
</feature>
<dbReference type="AlphaFoldDB" id="H1YED7"/>
<evidence type="ECO:0000313" key="2">
    <source>
        <dbReference type="EMBL" id="EHQ27171.1"/>
    </source>
</evidence>
<proteinExistence type="predicted"/>
<dbReference type="PROSITE" id="PS51257">
    <property type="entry name" value="PROKAR_LIPOPROTEIN"/>
    <property type="match status" value="1"/>
</dbReference>
<dbReference type="STRING" id="714943.Mucpa_3067"/>
<keyword evidence="1" id="KW-1133">Transmembrane helix</keyword>
<organism evidence="2 3">
    <name type="scientific">Mucilaginibacter paludis DSM 18603</name>
    <dbReference type="NCBI Taxonomy" id="714943"/>
    <lineage>
        <taxon>Bacteria</taxon>
        <taxon>Pseudomonadati</taxon>
        <taxon>Bacteroidota</taxon>
        <taxon>Sphingobacteriia</taxon>
        <taxon>Sphingobacteriales</taxon>
        <taxon>Sphingobacteriaceae</taxon>
        <taxon>Mucilaginibacter</taxon>
    </lineage>
</organism>
<keyword evidence="1" id="KW-0472">Membrane</keyword>
<reference evidence="2" key="1">
    <citation type="submission" date="2011-09" db="EMBL/GenBank/DDBJ databases">
        <title>The permanent draft genome of Mucilaginibacter paludis DSM 18603.</title>
        <authorList>
            <consortium name="US DOE Joint Genome Institute (JGI-PGF)"/>
            <person name="Lucas S."/>
            <person name="Han J."/>
            <person name="Lapidus A."/>
            <person name="Bruce D."/>
            <person name="Goodwin L."/>
            <person name="Pitluck S."/>
            <person name="Peters L."/>
            <person name="Kyrpides N."/>
            <person name="Mavromatis K."/>
            <person name="Ivanova N."/>
            <person name="Mikhailova N."/>
            <person name="Held B."/>
            <person name="Detter J.C."/>
            <person name="Tapia R."/>
            <person name="Han C."/>
            <person name="Land M."/>
            <person name="Hauser L."/>
            <person name="Markowitz V."/>
            <person name="Cheng J.-F."/>
            <person name="Hugenholtz P."/>
            <person name="Woyke T."/>
            <person name="Wu D."/>
            <person name="Tindall B."/>
            <person name="Brambilla E."/>
            <person name="Klenk H.-P."/>
            <person name="Eisen J.A."/>
        </authorList>
    </citation>
    <scope>NUCLEOTIDE SEQUENCE [LARGE SCALE GENOMIC DNA]</scope>
    <source>
        <strain evidence="2">DSM 18603</strain>
    </source>
</reference>
<evidence type="ECO:0000256" key="1">
    <source>
        <dbReference type="SAM" id="Phobius"/>
    </source>
</evidence>
<accession>H1YED7</accession>
<protein>
    <submittedName>
        <fullName evidence="2">Uncharacterized protein</fullName>
    </submittedName>
</protein>